<evidence type="ECO:0000313" key="2">
    <source>
        <dbReference type="Proteomes" id="UP000028782"/>
    </source>
</evidence>
<gene>
    <name evidence="1" type="ORF">O987_23380</name>
</gene>
<proteinExistence type="predicted"/>
<dbReference type="EMBL" id="CP006704">
    <property type="protein sequence ID" value="AIJ48758.1"/>
    <property type="molecule type" value="Genomic_DNA"/>
</dbReference>
<name>A0A076PSQ9_COMTE</name>
<reference evidence="1 2" key="1">
    <citation type="journal article" date="2014" name="Genome Announc.">
        <title>Complete Genome Sequence of Polychlorinated Biphenyl Degrader Comamonas testosteroni TK102 (NBRC 109938).</title>
        <authorList>
            <person name="Fukuda K."/>
            <person name="Hosoyama A."/>
            <person name="Tsuchikane K."/>
            <person name="Ohji S."/>
            <person name="Yamazoe A."/>
            <person name="Fujita N."/>
            <person name="Shintani M."/>
            <person name="Kimbara K."/>
        </authorList>
    </citation>
    <scope>NUCLEOTIDE SEQUENCE [LARGE SCALE GENOMIC DNA]</scope>
    <source>
        <strain evidence="1">TK102</strain>
    </source>
</reference>
<protein>
    <submittedName>
        <fullName evidence="1">Uncharacterized protein</fullName>
    </submittedName>
</protein>
<dbReference type="Proteomes" id="UP000028782">
    <property type="component" value="Chromosome"/>
</dbReference>
<dbReference type="AlphaFoldDB" id="A0A076PSQ9"/>
<dbReference type="KEGG" id="ctes:O987_23380"/>
<organism evidence="1 2">
    <name type="scientific">Comamonas testosteroni TK102</name>
    <dbReference type="NCBI Taxonomy" id="1392005"/>
    <lineage>
        <taxon>Bacteria</taxon>
        <taxon>Pseudomonadati</taxon>
        <taxon>Pseudomonadota</taxon>
        <taxon>Betaproteobacteria</taxon>
        <taxon>Burkholderiales</taxon>
        <taxon>Comamonadaceae</taxon>
        <taxon>Comamonas</taxon>
    </lineage>
</organism>
<sequence>MLGRMNFEFEDSEVAAISLQDGALQIRFSAARVHDGERVGTGEGLWQPLLLICKHIAQTDEALEADLDPILAALGRVRQAQLHVAGQRLHRLPLPFASDAGFVLELEMGDGLFCRLKGRGLALQALPSQSSVDSYQC</sequence>
<evidence type="ECO:0000313" key="1">
    <source>
        <dbReference type="EMBL" id="AIJ48758.1"/>
    </source>
</evidence>
<dbReference type="HOGENOM" id="CLU_1903106_0_0_4"/>
<accession>A0A076PSQ9</accession>